<organism evidence="7 8">
    <name type="scientific">Rhamnusium bicolor</name>
    <dbReference type="NCBI Taxonomy" id="1586634"/>
    <lineage>
        <taxon>Eukaryota</taxon>
        <taxon>Metazoa</taxon>
        <taxon>Ecdysozoa</taxon>
        <taxon>Arthropoda</taxon>
        <taxon>Hexapoda</taxon>
        <taxon>Insecta</taxon>
        <taxon>Pterygota</taxon>
        <taxon>Neoptera</taxon>
        <taxon>Endopterygota</taxon>
        <taxon>Coleoptera</taxon>
        <taxon>Polyphaga</taxon>
        <taxon>Cucujiformia</taxon>
        <taxon>Chrysomeloidea</taxon>
        <taxon>Cerambycidae</taxon>
        <taxon>Lepturinae</taxon>
        <taxon>Rhagiini</taxon>
        <taxon>Rhamnusium</taxon>
    </lineage>
</organism>
<comment type="subunit">
    <text evidence="1">Self-associates forming complexes of several hundred monomers.</text>
</comment>
<evidence type="ECO:0000256" key="3">
    <source>
        <dbReference type="ARBA" id="ARBA00023015"/>
    </source>
</evidence>
<dbReference type="AlphaFoldDB" id="A0AAV8WSX8"/>
<sequence length="144" mass="16602">MDNKISENKRSCNFSKEEYLLVSLVENHKEVIECKKSNITTWKDKEKTWQTIETEFNSSSGRNGYKTVKTLKGKYSNLKKKTKRKFSENKMKITQTGGGCYVPIPVSDIDTTIKDIIGEQIDGLNNTYDSDTNWWRLLCTNTSV</sequence>
<comment type="caution">
    <text evidence="7">The sequence shown here is derived from an EMBL/GenBank/DDBJ whole genome shotgun (WGS) entry which is preliminary data.</text>
</comment>
<evidence type="ECO:0000259" key="6">
    <source>
        <dbReference type="Pfam" id="PF13873"/>
    </source>
</evidence>
<keyword evidence="4" id="KW-0804">Transcription</keyword>
<dbReference type="Proteomes" id="UP001162156">
    <property type="component" value="Unassembled WGS sequence"/>
</dbReference>
<evidence type="ECO:0000256" key="5">
    <source>
        <dbReference type="ARBA" id="ARBA00025466"/>
    </source>
</evidence>
<dbReference type="PANTHER" id="PTHR23098:SF23">
    <property type="entry name" value="MYB-RELATED TRANSCRIPTION FACTOR, PARTNER OF PROFILIN-LIKE ISOFORM X2-RELATED"/>
    <property type="match status" value="1"/>
</dbReference>
<evidence type="ECO:0000313" key="7">
    <source>
        <dbReference type="EMBL" id="KAJ8929693.1"/>
    </source>
</evidence>
<evidence type="ECO:0000256" key="1">
    <source>
        <dbReference type="ARBA" id="ARBA00011764"/>
    </source>
</evidence>
<evidence type="ECO:0000313" key="8">
    <source>
        <dbReference type="Proteomes" id="UP001162156"/>
    </source>
</evidence>
<reference evidence="7" key="1">
    <citation type="journal article" date="2023" name="Insect Mol. Biol.">
        <title>Genome sequencing provides insights into the evolution of gene families encoding plant cell wall-degrading enzymes in longhorned beetles.</title>
        <authorList>
            <person name="Shin N.R."/>
            <person name="Okamura Y."/>
            <person name="Kirsch R."/>
            <person name="Pauchet Y."/>
        </authorList>
    </citation>
    <scope>NUCLEOTIDE SEQUENCE</scope>
    <source>
        <strain evidence="7">RBIC_L_NR</strain>
    </source>
</reference>
<dbReference type="InterPro" id="IPR028002">
    <property type="entry name" value="Myb_DNA-bind_5"/>
</dbReference>
<evidence type="ECO:0000256" key="4">
    <source>
        <dbReference type="ARBA" id="ARBA00023163"/>
    </source>
</evidence>
<dbReference type="GO" id="GO:0005634">
    <property type="term" value="C:nucleus"/>
    <property type="evidence" value="ECO:0007669"/>
    <property type="project" value="TreeGrafter"/>
</dbReference>
<feature type="domain" description="Myb/SANT-like DNA-binding" evidence="6">
    <location>
        <begin position="10"/>
        <end position="86"/>
    </location>
</feature>
<proteinExistence type="predicted"/>
<gene>
    <name evidence="7" type="ORF">NQ314_017587</name>
</gene>
<protein>
    <recommendedName>
        <fullName evidence="2">Regulatory protein zeste</fullName>
    </recommendedName>
</protein>
<name>A0AAV8WSX8_9CUCU</name>
<dbReference type="PANTHER" id="PTHR23098">
    <property type="entry name" value="AGAP001331-PA-RELATED"/>
    <property type="match status" value="1"/>
</dbReference>
<dbReference type="Pfam" id="PF13873">
    <property type="entry name" value="Myb_DNA-bind_5"/>
    <property type="match status" value="1"/>
</dbReference>
<comment type="function">
    <text evidence="5">Involved in transvection phenomena (= synapsis-dependent gene expression), where the synaptic pairing of chromosomes carrying genes with which zeste interacts influences the expression of these genes. Zeste binds to DNA and stimulates transcription from a nearby promoter.</text>
</comment>
<keyword evidence="3" id="KW-0805">Transcription regulation</keyword>
<dbReference type="EMBL" id="JANEYF010004910">
    <property type="protein sequence ID" value="KAJ8929693.1"/>
    <property type="molecule type" value="Genomic_DNA"/>
</dbReference>
<keyword evidence="8" id="KW-1185">Reference proteome</keyword>
<accession>A0AAV8WSX8</accession>
<evidence type="ECO:0000256" key="2">
    <source>
        <dbReference type="ARBA" id="ARBA00016807"/>
    </source>
</evidence>